<comment type="caution">
    <text evidence="8">The sequence shown here is derived from an EMBL/GenBank/DDBJ whole genome shotgun (WGS) entry which is preliminary data.</text>
</comment>
<evidence type="ECO:0000259" key="6">
    <source>
        <dbReference type="Pfam" id="PF07980"/>
    </source>
</evidence>
<evidence type="ECO:0000256" key="2">
    <source>
        <dbReference type="ARBA" id="ARBA00006275"/>
    </source>
</evidence>
<feature type="domain" description="SusD-like N-terminal" evidence="7">
    <location>
        <begin position="96"/>
        <end position="224"/>
    </location>
</feature>
<evidence type="ECO:0000256" key="1">
    <source>
        <dbReference type="ARBA" id="ARBA00004442"/>
    </source>
</evidence>
<protein>
    <submittedName>
        <fullName evidence="8">RagB/SusD family nutrient uptake outer membrane protein</fullName>
    </submittedName>
</protein>
<evidence type="ECO:0000313" key="8">
    <source>
        <dbReference type="EMBL" id="MFD2188479.1"/>
    </source>
</evidence>
<evidence type="ECO:0000256" key="4">
    <source>
        <dbReference type="ARBA" id="ARBA00023136"/>
    </source>
</evidence>
<dbReference type="EMBL" id="JBHUHY010000017">
    <property type="protein sequence ID" value="MFD2188479.1"/>
    <property type="molecule type" value="Genomic_DNA"/>
</dbReference>
<sequence length="511" mass="57440">MKKIVLIIAIGLFFTLQFGCDEDKTLDIEPIGQPTESNFFRNETEMTQAVFGVYQKLSFFYKFQVQNFLQRTDLLPSDDLTRNNSGPFENLSLLDQFDSRIGLTYQYTYQLIARANTLLQKIEENESFAYTNQPELANVHRGEALFLRSLMYLKLWNTFGTAPLVTERIVDLGNAFPPNSVGTQLLDQAVQDLTEAQNFLPDVWDDANLGRATSNSAKGLLVKVLVFRGSVTGNNADFAQALTVFNSMSGVSLAPNYTNNFDAKTENNIESLFEFQAARNSDPKINDWLLSGTDDFPANGSLNAFYGYFSPLPSFIPGVTYTATSSLLNSYEDDDPRLTLSFNPNEDIFNVIKYVGEEYDEIAEVTDPGEALSNNNPRILRYADVMLLAAEAIVRSNGSLDQAIDLVNQIRERARNSVSPPSAIPANLAVPATAQEALEIIFNERRLELAVEEGHRWHDLRRRHIAGEIDLTTWDFDSSDPTFQFLERNINFPLPDNEVVESPNLNQNDGY</sequence>
<dbReference type="Pfam" id="PF14322">
    <property type="entry name" value="SusD-like_3"/>
    <property type="match status" value="1"/>
</dbReference>
<comment type="similarity">
    <text evidence="2">Belongs to the SusD family.</text>
</comment>
<dbReference type="Proteomes" id="UP001597344">
    <property type="component" value="Unassembled WGS sequence"/>
</dbReference>
<dbReference type="InterPro" id="IPR033985">
    <property type="entry name" value="SusD-like_N"/>
</dbReference>
<evidence type="ECO:0000256" key="5">
    <source>
        <dbReference type="ARBA" id="ARBA00023237"/>
    </source>
</evidence>
<keyword evidence="3" id="KW-0732">Signal</keyword>
<feature type="domain" description="RagB/SusD" evidence="6">
    <location>
        <begin position="369"/>
        <end position="511"/>
    </location>
</feature>
<evidence type="ECO:0000256" key="3">
    <source>
        <dbReference type="ARBA" id="ARBA00022729"/>
    </source>
</evidence>
<reference evidence="9" key="1">
    <citation type="journal article" date="2019" name="Int. J. Syst. Evol. Microbiol.">
        <title>The Global Catalogue of Microorganisms (GCM) 10K type strain sequencing project: providing services to taxonomists for standard genome sequencing and annotation.</title>
        <authorList>
            <consortium name="The Broad Institute Genomics Platform"/>
            <consortium name="The Broad Institute Genome Sequencing Center for Infectious Disease"/>
            <person name="Wu L."/>
            <person name="Ma J."/>
        </authorList>
    </citation>
    <scope>NUCLEOTIDE SEQUENCE [LARGE SCALE GENOMIC DNA]</scope>
    <source>
        <strain evidence="9">DT92</strain>
    </source>
</reference>
<keyword evidence="4" id="KW-0472">Membrane</keyword>
<dbReference type="Gene3D" id="1.25.40.390">
    <property type="match status" value="1"/>
</dbReference>
<dbReference type="InterPro" id="IPR012944">
    <property type="entry name" value="SusD_RagB_dom"/>
</dbReference>
<keyword evidence="5" id="KW-0998">Cell outer membrane</keyword>
<dbReference type="SUPFAM" id="SSF48452">
    <property type="entry name" value="TPR-like"/>
    <property type="match status" value="1"/>
</dbReference>
<comment type="subcellular location">
    <subcellularLocation>
        <location evidence="1">Cell outer membrane</location>
    </subcellularLocation>
</comment>
<gene>
    <name evidence="8" type="ORF">ACFSJT_16855</name>
</gene>
<dbReference type="Pfam" id="PF07980">
    <property type="entry name" value="SusD_RagB"/>
    <property type="match status" value="1"/>
</dbReference>
<keyword evidence="9" id="KW-1185">Reference proteome</keyword>
<accession>A0ABW5B2S5</accession>
<name>A0ABW5B2S5_9FLAO</name>
<dbReference type="RefSeq" id="WP_378321513.1">
    <property type="nucleotide sequence ID" value="NZ_JBHUHY010000017.1"/>
</dbReference>
<evidence type="ECO:0000259" key="7">
    <source>
        <dbReference type="Pfam" id="PF14322"/>
    </source>
</evidence>
<evidence type="ECO:0000313" key="9">
    <source>
        <dbReference type="Proteomes" id="UP001597344"/>
    </source>
</evidence>
<organism evidence="8 9">
    <name type="scientific">Aquimarina celericrescens</name>
    <dbReference type="NCBI Taxonomy" id="1964542"/>
    <lineage>
        <taxon>Bacteria</taxon>
        <taxon>Pseudomonadati</taxon>
        <taxon>Bacteroidota</taxon>
        <taxon>Flavobacteriia</taxon>
        <taxon>Flavobacteriales</taxon>
        <taxon>Flavobacteriaceae</taxon>
        <taxon>Aquimarina</taxon>
    </lineage>
</organism>
<proteinExistence type="inferred from homology"/>
<dbReference type="InterPro" id="IPR011990">
    <property type="entry name" value="TPR-like_helical_dom_sf"/>
</dbReference>